<name>A0AAV7E0E3_ARIFI</name>
<evidence type="ECO:0000313" key="1">
    <source>
        <dbReference type="EMBL" id="KAG9442380.1"/>
    </source>
</evidence>
<accession>A0AAV7E0E3</accession>
<reference evidence="1 2" key="1">
    <citation type="submission" date="2021-07" db="EMBL/GenBank/DDBJ databases">
        <title>The Aristolochia fimbriata genome: insights into angiosperm evolution, floral development and chemical biosynthesis.</title>
        <authorList>
            <person name="Jiao Y."/>
        </authorList>
    </citation>
    <scope>NUCLEOTIDE SEQUENCE [LARGE SCALE GENOMIC DNA]</scope>
    <source>
        <strain evidence="1">IBCAS-2021</strain>
        <tissue evidence="1">Leaf</tissue>
    </source>
</reference>
<evidence type="ECO:0008006" key="3">
    <source>
        <dbReference type="Google" id="ProtNLM"/>
    </source>
</evidence>
<dbReference type="Proteomes" id="UP000825729">
    <property type="component" value="Unassembled WGS sequence"/>
</dbReference>
<gene>
    <name evidence="1" type="ORF">H6P81_018234</name>
</gene>
<dbReference type="EMBL" id="JAINDJ010000007">
    <property type="protein sequence ID" value="KAG9442380.1"/>
    <property type="molecule type" value="Genomic_DNA"/>
</dbReference>
<organism evidence="1 2">
    <name type="scientific">Aristolochia fimbriata</name>
    <name type="common">White veined hardy Dutchman's pipe vine</name>
    <dbReference type="NCBI Taxonomy" id="158543"/>
    <lineage>
        <taxon>Eukaryota</taxon>
        <taxon>Viridiplantae</taxon>
        <taxon>Streptophyta</taxon>
        <taxon>Embryophyta</taxon>
        <taxon>Tracheophyta</taxon>
        <taxon>Spermatophyta</taxon>
        <taxon>Magnoliopsida</taxon>
        <taxon>Magnoliidae</taxon>
        <taxon>Piperales</taxon>
        <taxon>Aristolochiaceae</taxon>
        <taxon>Aristolochia</taxon>
    </lineage>
</organism>
<proteinExistence type="predicted"/>
<sequence length="296" mass="32657">MAAPSVNLTGGLRVFDHAVTVGGEPLLTMALYMEGEASRITYCPSGESIFGGHAVQRPPLVDCSLPHGSLSRPLATGERVFFIPCHDSSCEDEDVAAGLETFALQSALRTVNQSLLPQTLADDFMDGGAFIDAWCPKTNTLITCQGELSITLLDMDRIYDLPISGQFYDEVCPMVADFTDVRSSALPYNYQYFFLAYHRLCQCSESTTAPLSTAYWVSFWHAAYEKGAATSRERTTTKQDVFNLLRVMPGKEDEVHLAALLFLWLSQFVFRANGGDDLRPMVFKVASYWPLGSISP</sequence>
<keyword evidence="2" id="KW-1185">Reference proteome</keyword>
<dbReference type="AlphaFoldDB" id="A0AAV7E0E3"/>
<evidence type="ECO:0000313" key="2">
    <source>
        <dbReference type="Proteomes" id="UP000825729"/>
    </source>
</evidence>
<protein>
    <recommendedName>
        <fullName evidence="3">Aminotransferase-like plant mobile domain-containing protein</fullName>
    </recommendedName>
</protein>
<comment type="caution">
    <text evidence="1">The sequence shown here is derived from an EMBL/GenBank/DDBJ whole genome shotgun (WGS) entry which is preliminary data.</text>
</comment>